<sequence>MWRRVLGELRLAALLAACLFTFVACGTGSGSSQRDFVESMSDARKQLFEGQLTYTNTEKLRLVAGEPRFFHADVTGRWHPPSSGDSSTTVRAGAQIGVRLHCSGAGLGCTPLSSERQSVLTKNDRATWRWEVTAKGTGEVALNLTVTAYYGDTDTVLAEKPITALAAAAPAPGASGPFSWLTDTLTWIKNTAVDLGAVAGALVTVWGLYIAVSSRRPRPGEEEPAAPDENRDPVE</sequence>
<dbReference type="RefSeq" id="WP_388113072.1">
    <property type="nucleotide sequence ID" value="NZ_JBIAHM010000015.1"/>
</dbReference>
<dbReference type="Proteomes" id="UP001601303">
    <property type="component" value="Unassembled WGS sequence"/>
</dbReference>
<protein>
    <recommendedName>
        <fullName evidence="4">Lipoprotein</fullName>
    </recommendedName>
</protein>
<evidence type="ECO:0000256" key="1">
    <source>
        <dbReference type="SAM" id="MobiDB-lite"/>
    </source>
</evidence>
<dbReference type="PROSITE" id="PS51257">
    <property type="entry name" value="PROKAR_LIPOPROTEIN"/>
    <property type="match status" value="1"/>
</dbReference>
<accession>A0ABW6MFI2</accession>
<evidence type="ECO:0000313" key="2">
    <source>
        <dbReference type="EMBL" id="MFE9604087.1"/>
    </source>
</evidence>
<evidence type="ECO:0008006" key="4">
    <source>
        <dbReference type="Google" id="ProtNLM"/>
    </source>
</evidence>
<dbReference type="EMBL" id="JBIAHM010000015">
    <property type="protein sequence ID" value="MFE9604087.1"/>
    <property type="molecule type" value="Genomic_DNA"/>
</dbReference>
<evidence type="ECO:0000313" key="3">
    <source>
        <dbReference type="Proteomes" id="UP001601303"/>
    </source>
</evidence>
<keyword evidence="3" id="KW-1185">Reference proteome</keyword>
<proteinExistence type="predicted"/>
<organism evidence="2 3">
    <name type="scientific">Streptomyces hokutonensis</name>
    <dbReference type="NCBI Taxonomy" id="1306990"/>
    <lineage>
        <taxon>Bacteria</taxon>
        <taxon>Bacillati</taxon>
        <taxon>Actinomycetota</taxon>
        <taxon>Actinomycetes</taxon>
        <taxon>Kitasatosporales</taxon>
        <taxon>Streptomycetaceae</taxon>
        <taxon>Streptomyces</taxon>
    </lineage>
</organism>
<reference evidence="2 3" key="1">
    <citation type="submission" date="2024-10" db="EMBL/GenBank/DDBJ databases">
        <title>The Natural Products Discovery Center: Release of the First 8490 Sequenced Strains for Exploring Actinobacteria Biosynthetic Diversity.</title>
        <authorList>
            <person name="Kalkreuter E."/>
            <person name="Kautsar S.A."/>
            <person name="Yang D."/>
            <person name="Bader C.D."/>
            <person name="Teijaro C.N."/>
            <person name="Fluegel L."/>
            <person name="Davis C.M."/>
            <person name="Simpson J.R."/>
            <person name="Lauterbach L."/>
            <person name="Steele A.D."/>
            <person name="Gui C."/>
            <person name="Meng S."/>
            <person name="Li G."/>
            <person name="Viehrig K."/>
            <person name="Ye F."/>
            <person name="Su P."/>
            <person name="Kiefer A.F."/>
            <person name="Nichols A."/>
            <person name="Cepeda A.J."/>
            <person name="Yan W."/>
            <person name="Fan B."/>
            <person name="Jiang Y."/>
            <person name="Adhikari A."/>
            <person name="Zheng C.-J."/>
            <person name="Schuster L."/>
            <person name="Cowan T.M."/>
            <person name="Smanski M.J."/>
            <person name="Chevrette M.G."/>
            <person name="De Carvalho L.P.S."/>
            <person name="Shen B."/>
        </authorList>
    </citation>
    <scope>NUCLEOTIDE SEQUENCE [LARGE SCALE GENOMIC DNA]</scope>
    <source>
        <strain evidence="2 3">NPDC006488</strain>
    </source>
</reference>
<gene>
    <name evidence="2" type="ORF">ACFYNQ_36725</name>
</gene>
<comment type="caution">
    <text evidence="2">The sequence shown here is derived from an EMBL/GenBank/DDBJ whole genome shotgun (WGS) entry which is preliminary data.</text>
</comment>
<name>A0ABW6MFI2_9ACTN</name>
<feature type="region of interest" description="Disordered" evidence="1">
    <location>
        <begin position="216"/>
        <end position="235"/>
    </location>
</feature>